<gene>
    <name evidence="3" type="ORF">OKW52_05255</name>
</gene>
<dbReference type="PANTHER" id="PTHR43510">
    <property type="entry name" value="AMINOTRANSFERASE FUNCTION, HYPOTHETICAL (EUROFUNG)"/>
    <property type="match status" value="1"/>
</dbReference>
<dbReference type="Pfam" id="PF00155">
    <property type="entry name" value="Aminotran_1_2"/>
    <property type="match status" value="1"/>
</dbReference>
<evidence type="ECO:0000313" key="3">
    <source>
        <dbReference type="EMBL" id="MCW1931683.1"/>
    </source>
</evidence>
<dbReference type="Gene3D" id="3.40.640.10">
    <property type="entry name" value="Type I PLP-dependent aspartate aminotransferase-like (Major domain)"/>
    <property type="match status" value="1"/>
</dbReference>
<comment type="similarity">
    <text evidence="1">Belongs to the class-I pyridoxal-phosphate-dependent aminotransferase family.</text>
</comment>
<keyword evidence="4" id="KW-1185">Reference proteome</keyword>
<feature type="domain" description="Aminotransferase class I/classII large" evidence="2">
    <location>
        <begin position="56"/>
        <end position="356"/>
    </location>
</feature>
<accession>A0ABT3GVV1</accession>
<dbReference type="RefSeq" id="WP_264504776.1">
    <property type="nucleotide sequence ID" value="NZ_JAPDFL010000001.1"/>
</dbReference>
<dbReference type="GO" id="GO:0008483">
    <property type="term" value="F:transaminase activity"/>
    <property type="evidence" value="ECO:0007669"/>
    <property type="project" value="UniProtKB-KW"/>
</dbReference>
<sequence length="378" mass="41468">MHIQPFGVEIWMNEWETRCDLNLAETCVESLTIAQLLELTGRNGDDLSALLPLQMTYGAIEGSDRLRDAIAALYAKQQRENVIVTHGTIGANMLVHKALVGPGDRVVAVVPTYQQHYSIPDSLGADVHQLALQAENGWLPDLDALRALVVPGTKLIALTNPNNPTGALIPVEMLQEIARIAREVDAWVLCDEVYRGTDQTGDGRTASMADLYEKGISTAGMSKAFSLAGLRLGWVVARQELLDMVSIHRDYDTISVGRVDDHFATLALEAADRVLDRAQAITRGNLQILSDWIDTQPRLDWVRPASGTTAFVRFDAPMTSREFCIALLEDTGVMFTPGSALGVEGWLRIGYANNPEILREGLRRTGEFLARLPDPALV</sequence>
<dbReference type="InterPro" id="IPR004839">
    <property type="entry name" value="Aminotransferase_I/II_large"/>
</dbReference>
<dbReference type="EC" id="2.6.1.-" evidence="1"/>
<dbReference type="PROSITE" id="PS00105">
    <property type="entry name" value="AA_TRANSFER_CLASS_1"/>
    <property type="match status" value="1"/>
</dbReference>
<proteinExistence type="inferred from homology"/>
<dbReference type="Gene3D" id="3.90.1150.10">
    <property type="entry name" value="Aspartate Aminotransferase, domain 1"/>
    <property type="match status" value="1"/>
</dbReference>
<dbReference type="InterPro" id="IPR015422">
    <property type="entry name" value="PyrdxlP-dep_Trfase_small"/>
</dbReference>
<name>A0ABT3GVV1_9RHOB</name>
<dbReference type="EMBL" id="JAPDFL010000001">
    <property type="protein sequence ID" value="MCW1931683.1"/>
    <property type="molecule type" value="Genomic_DNA"/>
</dbReference>
<reference evidence="3 4" key="1">
    <citation type="submission" date="2022-10" db="EMBL/GenBank/DDBJ databases">
        <title>Pararhodobacter sp. nov., isolated from marine algae.</title>
        <authorList>
            <person name="Choi B.J."/>
            <person name="Kim J.M."/>
            <person name="Lee J.K."/>
            <person name="Choi D.G."/>
            <person name="Jeon C.O."/>
        </authorList>
    </citation>
    <scope>NUCLEOTIDE SEQUENCE [LARGE SCALE GENOMIC DNA]</scope>
    <source>
        <strain evidence="3 4">ZQ420</strain>
    </source>
</reference>
<dbReference type="SUPFAM" id="SSF53383">
    <property type="entry name" value="PLP-dependent transferases"/>
    <property type="match status" value="1"/>
</dbReference>
<dbReference type="InterPro" id="IPR015424">
    <property type="entry name" value="PyrdxlP-dep_Trfase"/>
</dbReference>
<keyword evidence="1" id="KW-0808">Transferase</keyword>
<evidence type="ECO:0000313" key="4">
    <source>
        <dbReference type="Proteomes" id="UP001208938"/>
    </source>
</evidence>
<evidence type="ECO:0000256" key="1">
    <source>
        <dbReference type="RuleBase" id="RU000481"/>
    </source>
</evidence>
<dbReference type="PANTHER" id="PTHR43510:SF1">
    <property type="entry name" value="AMINOTRANSFERASE FUNCTION, HYPOTHETICAL (EUROFUNG)"/>
    <property type="match status" value="1"/>
</dbReference>
<comment type="cofactor">
    <cofactor evidence="1">
        <name>pyridoxal 5'-phosphate</name>
        <dbReference type="ChEBI" id="CHEBI:597326"/>
    </cofactor>
</comment>
<dbReference type="InterPro" id="IPR004838">
    <property type="entry name" value="NHTrfase_class1_PyrdxlP-BS"/>
</dbReference>
<dbReference type="CDD" id="cd00609">
    <property type="entry name" value="AAT_like"/>
    <property type="match status" value="1"/>
</dbReference>
<comment type="caution">
    <text evidence="3">The sequence shown here is derived from an EMBL/GenBank/DDBJ whole genome shotgun (WGS) entry which is preliminary data.</text>
</comment>
<protein>
    <recommendedName>
        <fullName evidence="1">Aminotransferase</fullName>
        <ecNumber evidence="1">2.6.1.-</ecNumber>
    </recommendedName>
</protein>
<keyword evidence="1 3" id="KW-0032">Aminotransferase</keyword>
<evidence type="ECO:0000259" key="2">
    <source>
        <dbReference type="Pfam" id="PF00155"/>
    </source>
</evidence>
<organism evidence="3 4">
    <name type="scientific">Pararhodobacter zhoushanensis</name>
    <dbReference type="NCBI Taxonomy" id="2479545"/>
    <lineage>
        <taxon>Bacteria</taxon>
        <taxon>Pseudomonadati</taxon>
        <taxon>Pseudomonadota</taxon>
        <taxon>Alphaproteobacteria</taxon>
        <taxon>Rhodobacterales</taxon>
        <taxon>Paracoccaceae</taxon>
        <taxon>Pararhodobacter</taxon>
    </lineage>
</organism>
<dbReference type="Proteomes" id="UP001208938">
    <property type="component" value="Unassembled WGS sequence"/>
</dbReference>
<dbReference type="InterPro" id="IPR015421">
    <property type="entry name" value="PyrdxlP-dep_Trfase_major"/>
</dbReference>
<dbReference type="NCBIfam" id="NF005593">
    <property type="entry name" value="PRK07324.1"/>
    <property type="match status" value="1"/>
</dbReference>